<gene>
    <name evidence="2" type="ORF">SAMN05421741_10545</name>
</gene>
<dbReference type="OrthoDB" id="9795838at2"/>
<organism evidence="2 3">
    <name type="scientific">Paenimyroides ummariense</name>
    <dbReference type="NCBI Taxonomy" id="913024"/>
    <lineage>
        <taxon>Bacteria</taxon>
        <taxon>Pseudomonadati</taxon>
        <taxon>Bacteroidota</taxon>
        <taxon>Flavobacteriia</taxon>
        <taxon>Flavobacteriales</taxon>
        <taxon>Flavobacteriaceae</taxon>
        <taxon>Paenimyroides</taxon>
    </lineage>
</organism>
<protein>
    <submittedName>
        <fullName evidence="2">Metallophosphoesterase, DNA ligase-associated</fullName>
    </submittedName>
</protein>
<dbReference type="InterPro" id="IPR029052">
    <property type="entry name" value="Metallo-depent_PP-like"/>
</dbReference>
<evidence type="ECO:0000313" key="3">
    <source>
        <dbReference type="Proteomes" id="UP000199036"/>
    </source>
</evidence>
<dbReference type="EMBL" id="FOVI01000005">
    <property type="protein sequence ID" value="SFN41372.1"/>
    <property type="molecule type" value="Genomic_DNA"/>
</dbReference>
<name>A0A1I4YTL5_9FLAO</name>
<reference evidence="3" key="1">
    <citation type="submission" date="2016-10" db="EMBL/GenBank/DDBJ databases">
        <authorList>
            <person name="Varghese N."/>
            <person name="Submissions S."/>
        </authorList>
    </citation>
    <scope>NUCLEOTIDE SEQUENCE [LARGE SCALE GENOMIC DNA]</scope>
    <source>
        <strain evidence="3">DS-12</strain>
    </source>
</reference>
<dbReference type="InterPro" id="IPR004843">
    <property type="entry name" value="Calcineurin-like_PHP"/>
</dbReference>
<evidence type="ECO:0000313" key="2">
    <source>
        <dbReference type="EMBL" id="SFN41372.1"/>
    </source>
</evidence>
<dbReference type="SUPFAM" id="SSF56300">
    <property type="entry name" value="Metallo-dependent phosphatases"/>
    <property type="match status" value="1"/>
</dbReference>
<keyword evidence="2" id="KW-0436">Ligase</keyword>
<keyword evidence="3" id="KW-1185">Reference proteome</keyword>
<dbReference type="PANTHER" id="PTHR39323:SF1">
    <property type="entry name" value="BLR1149 PROTEIN"/>
    <property type="match status" value="1"/>
</dbReference>
<sequence length="220" mass="24937">MNLIEQPVCFCGNDLLLNNQRSIYWQAQNALIFSDLHSGKSAHFRKHGMAIPSYLHYSDLERLQFLIQHYQPKQIIIVGDLIHAASNKEVTDLKRITSTFSTIDFHLIKGNHDRISEKLIKDLGIASVTENLMIDTIQFVHEPSSHSNLPTISGHIHPGIQIPLLKNSRKKLPSFVVQPTQIILPAFSKLTGLDIKTTFDEATFYGFHEEGFITIVPNQL</sequence>
<dbReference type="NCBIfam" id="TIGR04123">
    <property type="entry name" value="P_estr_lig_assc"/>
    <property type="match status" value="1"/>
</dbReference>
<dbReference type="Pfam" id="PF00149">
    <property type="entry name" value="Metallophos"/>
    <property type="match status" value="1"/>
</dbReference>
<dbReference type="InterPro" id="IPR024173">
    <property type="entry name" value="Pesterase_MJ0037-like"/>
</dbReference>
<dbReference type="GO" id="GO:0016874">
    <property type="term" value="F:ligase activity"/>
    <property type="evidence" value="ECO:0007669"/>
    <property type="project" value="UniProtKB-KW"/>
</dbReference>
<proteinExistence type="predicted"/>
<dbReference type="AlphaFoldDB" id="A0A1I4YTL5"/>
<feature type="domain" description="Calcineurin-like phosphoesterase" evidence="1">
    <location>
        <begin position="31"/>
        <end position="131"/>
    </location>
</feature>
<dbReference type="GO" id="GO:0016787">
    <property type="term" value="F:hydrolase activity"/>
    <property type="evidence" value="ECO:0007669"/>
    <property type="project" value="InterPro"/>
</dbReference>
<dbReference type="RefSeq" id="WP_091520257.1">
    <property type="nucleotide sequence ID" value="NZ_FOVI01000005.1"/>
</dbReference>
<dbReference type="InterPro" id="IPR026336">
    <property type="entry name" value="PdeM-like"/>
</dbReference>
<dbReference type="Gene3D" id="3.60.21.10">
    <property type="match status" value="1"/>
</dbReference>
<evidence type="ECO:0000259" key="1">
    <source>
        <dbReference type="Pfam" id="PF00149"/>
    </source>
</evidence>
<accession>A0A1I4YTL5</accession>
<dbReference type="STRING" id="913024.SAMN05421741_10545"/>
<dbReference type="PANTHER" id="PTHR39323">
    <property type="entry name" value="BLR1149 PROTEIN"/>
    <property type="match status" value="1"/>
</dbReference>
<dbReference type="Proteomes" id="UP000199036">
    <property type="component" value="Unassembled WGS sequence"/>
</dbReference>
<dbReference type="PIRSF" id="PIRSF000887">
    <property type="entry name" value="Pesterase_MJ0037"/>
    <property type="match status" value="1"/>
</dbReference>